<dbReference type="EMBL" id="BMAO01000602">
    <property type="protein sequence ID" value="GFQ67928.1"/>
    <property type="molecule type" value="Genomic_DNA"/>
</dbReference>
<proteinExistence type="predicted"/>
<organism evidence="1 2">
    <name type="scientific">Trichonephila clavata</name>
    <name type="common">Joro spider</name>
    <name type="synonym">Nephila clavata</name>
    <dbReference type="NCBI Taxonomy" id="2740835"/>
    <lineage>
        <taxon>Eukaryota</taxon>
        <taxon>Metazoa</taxon>
        <taxon>Ecdysozoa</taxon>
        <taxon>Arthropoda</taxon>
        <taxon>Chelicerata</taxon>
        <taxon>Arachnida</taxon>
        <taxon>Araneae</taxon>
        <taxon>Araneomorphae</taxon>
        <taxon>Entelegynae</taxon>
        <taxon>Araneoidea</taxon>
        <taxon>Nephilidae</taxon>
        <taxon>Trichonephila</taxon>
    </lineage>
</organism>
<reference evidence="1" key="1">
    <citation type="submission" date="2020-07" db="EMBL/GenBank/DDBJ databases">
        <title>Multicomponent nature underlies the extraordinary mechanical properties of spider dragline silk.</title>
        <authorList>
            <person name="Kono N."/>
            <person name="Nakamura H."/>
            <person name="Mori M."/>
            <person name="Yoshida Y."/>
            <person name="Ohtoshi R."/>
            <person name="Malay A.D."/>
            <person name="Moran D.A.P."/>
            <person name="Tomita M."/>
            <person name="Numata K."/>
            <person name="Arakawa K."/>
        </authorList>
    </citation>
    <scope>NUCLEOTIDE SEQUENCE</scope>
</reference>
<gene>
    <name evidence="1" type="ORF">TNCT_531771</name>
</gene>
<dbReference type="Proteomes" id="UP000887116">
    <property type="component" value="Unassembled WGS sequence"/>
</dbReference>
<protein>
    <submittedName>
        <fullName evidence="1">Uncharacterized protein</fullName>
    </submittedName>
</protein>
<evidence type="ECO:0000313" key="2">
    <source>
        <dbReference type="Proteomes" id="UP000887116"/>
    </source>
</evidence>
<comment type="caution">
    <text evidence="1">The sequence shown here is derived from an EMBL/GenBank/DDBJ whole genome shotgun (WGS) entry which is preliminary data.</text>
</comment>
<accession>A0A8X6F0X1</accession>
<name>A0A8X6F0X1_TRICU</name>
<evidence type="ECO:0000313" key="1">
    <source>
        <dbReference type="EMBL" id="GFQ67928.1"/>
    </source>
</evidence>
<dbReference type="AlphaFoldDB" id="A0A8X6F0X1"/>
<sequence length="89" mass="9968">MIVLNPIGIYELSFTPGRNKIPGGLKIGGHRLYSIKIHQRFSDSKELFTHGRESNSVVTKIYMGQDSQTNSNEANSGEICPMKQNINFL</sequence>
<keyword evidence="2" id="KW-1185">Reference proteome</keyword>